<evidence type="ECO:0000256" key="7">
    <source>
        <dbReference type="SAM" id="Phobius"/>
    </source>
</evidence>
<evidence type="ECO:0000256" key="6">
    <source>
        <dbReference type="ARBA" id="ARBA00023136"/>
    </source>
</evidence>
<dbReference type="PANTHER" id="PTHR14969:SF62">
    <property type="entry name" value="DECAPRENYLPHOSPHORYL-5-PHOSPHORIBOSE PHOSPHATASE RV3807C-RELATED"/>
    <property type="match status" value="1"/>
</dbReference>
<dbReference type="SMART" id="SM00014">
    <property type="entry name" value="acidPPc"/>
    <property type="match status" value="1"/>
</dbReference>
<feature type="transmembrane region" description="Helical" evidence="7">
    <location>
        <begin position="178"/>
        <end position="201"/>
    </location>
</feature>
<keyword evidence="5 7" id="KW-1133">Transmembrane helix</keyword>
<dbReference type="EMBL" id="LN774769">
    <property type="protein sequence ID" value="CEN27634.1"/>
    <property type="molecule type" value="Genomic_DNA"/>
</dbReference>
<dbReference type="SUPFAM" id="SSF48317">
    <property type="entry name" value="Acid phosphatase/Vanadium-dependent haloperoxidase"/>
    <property type="match status" value="1"/>
</dbReference>
<dbReference type="InterPro" id="IPR000326">
    <property type="entry name" value="PAP2/HPO"/>
</dbReference>
<dbReference type="CDD" id="cd03396">
    <property type="entry name" value="PAP2_like_6"/>
    <property type="match status" value="1"/>
</dbReference>
<feature type="transmembrane region" description="Helical" evidence="7">
    <location>
        <begin position="261"/>
        <end position="280"/>
    </location>
</feature>
<dbReference type="Proteomes" id="UP000033166">
    <property type="component" value="Chromosome I"/>
</dbReference>
<keyword evidence="6 7" id="KW-0472">Membrane</keyword>
<comment type="subcellular location">
    <subcellularLocation>
        <location evidence="1">Cell membrane</location>
        <topology evidence="1">Multi-pass membrane protein</topology>
    </subcellularLocation>
</comment>
<reference evidence="10" key="1">
    <citation type="submission" date="2015-01" db="EMBL/GenBank/DDBJ databases">
        <authorList>
            <person name="Andreevskaya M."/>
        </authorList>
    </citation>
    <scope>NUCLEOTIDE SEQUENCE [LARGE SCALE GENOMIC DNA]</scope>
    <source>
        <strain evidence="10">MKFS47</strain>
    </source>
</reference>
<dbReference type="Pfam" id="PF01569">
    <property type="entry name" value="PAP2"/>
    <property type="match status" value="1"/>
</dbReference>
<dbReference type="GO" id="GO:0016787">
    <property type="term" value="F:hydrolase activity"/>
    <property type="evidence" value="ECO:0007669"/>
    <property type="project" value="UniProtKB-KW"/>
</dbReference>
<keyword evidence="4" id="KW-0378">Hydrolase</keyword>
<dbReference type="InterPro" id="IPR036938">
    <property type="entry name" value="PAP2/HPO_sf"/>
</dbReference>
<protein>
    <submittedName>
        <fullName evidence="9">Putative PAP2 family membrane-associated phospholipid phosphatase</fullName>
    </submittedName>
</protein>
<sequence>MALTQSQPTPKPRFQIEKIVLGIVVLLLIIGAIFDKPISRTLMDQNSIFGTVFQNYSLIFPSIIIFMAAQVLFYRIQKLESNAIGKFSVMFLTGVAAIYETWQAVKTALFYTIASLNNIKHKAPIGAANNDGGGKAVSPTWYLPTLIILTLILVIIGFALCHKWLVSKDESEMQRLTYVALAAIVAVFAADTIVNSMKALWGRMRPYEMNQGWTNFTSWLQINGENGHKSFPSGHSQEGWIALLLPLFVSPKLGNKRRNTFIFAVVFGSLVAISRLRLGAHFLSDVTMGSFISIVVIYAVARLLNEKLMGDPLH</sequence>
<evidence type="ECO:0000256" key="1">
    <source>
        <dbReference type="ARBA" id="ARBA00004651"/>
    </source>
</evidence>
<evidence type="ECO:0000256" key="2">
    <source>
        <dbReference type="ARBA" id="ARBA00022475"/>
    </source>
</evidence>
<proteinExistence type="predicted"/>
<evidence type="ECO:0000313" key="10">
    <source>
        <dbReference type="Proteomes" id="UP000033166"/>
    </source>
</evidence>
<organism evidence="9 10">
    <name type="scientific">Pseudolactococcus piscium MKFS47</name>
    <dbReference type="NCBI Taxonomy" id="297352"/>
    <lineage>
        <taxon>Bacteria</taxon>
        <taxon>Bacillati</taxon>
        <taxon>Bacillota</taxon>
        <taxon>Bacilli</taxon>
        <taxon>Lactobacillales</taxon>
        <taxon>Streptococcaceae</taxon>
        <taxon>Pseudolactococcus</taxon>
    </lineage>
</organism>
<feature type="transmembrane region" description="Helical" evidence="7">
    <location>
        <begin position="141"/>
        <end position="166"/>
    </location>
</feature>
<dbReference type="HOGENOM" id="CLU_065105_0_0_9"/>
<name>A0A0D6DUK5_9LACT</name>
<dbReference type="AlphaFoldDB" id="A0A0D6DUK5"/>
<dbReference type="KEGG" id="lpk:LACPI_0434"/>
<feature type="transmembrane region" description="Helical" evidence="7">
    <location>
        <begin position="83"/>
        <end position="102"/>
    </location>
</feature>
<dbReference type="Gene3D" id="1.20.144.10">
    <property type="entry name" value="Phosphatidic acid phosphatase type 2/haloperoxidase"/>
    <property type="match status" value="1"/>
</dbReference>
<dbReference type="RefSeq" id="WP_047914892.1">
    <property type="nucleotide sequence ID" value="NZ_LN774769.1"/>
</dbReference>
<feature type="domain" description="Phosphatidic acid phosphatase type 2/haloperoxidase" evidence="8">
    <location>
        <begin position="179"/>
        <end position="301"/>
    </location>
</feature>
<evidence type="ECO:0000256" key="4">
    <source>
        <dbReference type="ARBA" id="ARBA00022801"/>
    </source>
</evidence>
<gene>
    <name evidence="9" type="ORF">LACPI_0434</name>
</gene>
<dbReference type="STRING" id="1364.LP2241_20078"/>
<feature type="transmembrane region" description="Helical" evidence="7">
    <location>
        <begin position="286"/>
        <end position="304"/>
    </location>
</feature>
<evidence type="ECO:0000259" key="8">
    <source>
        <dbReference type="SMART" id="SM00014"/>
    </source>
</evidence>
<feature type="transmembrane region" description="Helical" evidence="7">
    <location>
        <begin position="20"/>
        <end position="38"/>
    </location>
</feature>
<evidence type="ECO:0000256" key="3">
    <source>
        <dbReference type="ARBA" id="ARBA00022692"/>
    </source>
</evidence>
<dbReference type="GO" id="GO:0005886">
    <property type="term" value="C:plasma membrane"/>
    <property type="evidence" value="ECO:0007669"/>
    <property type="project" value="UniProtKB-SubCell"/>
</dbReference>
<keyword evidence="2" id="KW-1003">Cell membrane</keyword>
<keyword evidence="3 7" id="KW-0812">Transmembrane</keyword>
<dbReference type="PANTHER" id="PTHR14969">
    <property type="entry name" value="SPHINGOSINE-1-PHOSPHATE PHOSPHOHYDROLASE"/>
    <property type="match status" value="1"/>
</dbReference>
<feature type="transmembrane region" description="Helical" evidence="7">
    <location>
        <begin position="58"/>
        <end position="76"/>
    </location>
</feature>
<accession>A0A0D6DUK5</accession>
<evidence type="ECO:0000256" key="5">
    <source>
        <dbReference type="ARBA" id="ARBA00022989"/>
    </source>
</evidence>
<evidence type="ECO:0000313" key="9">
    <source>
        <dbReference type="EMBL" id="CEN27634.1"/>
    </source>
</evidence>